<evidence type="ECO:0000256" key="2">
    <source>
        <dbReference type="ARBA" id="ARBA00023315"/>
    </source>
</evidence>
<dbReference type="SUPFAM" id="SSF69593">
    <property type="entry name" value="Glycerol-3-phosphate (1)-acyltransferase"/>
    <property type="match status" value="1"/>
</dbReference>
<proteinExistence type="predicted"/>
<keyword evidence="1" id="KW-0808">Transferase</keyword>
<evidence type="ECO:0000313" key="4">
    <source>
        <dbReference type="EMBL" id="HIU58073.1"/>
    </source>
</evidence>
<keyword evidence="2 4" id="KW-0012">Acyltransferase</keyword>
<dbReference type="Proteomes" id="UP000824109">
    <property type="component" value="Unassembled WGS sequence"/>
</dbReference>
<accession>A0A9D1SFU3</accession>
<dbReference type="PANTHER" id="PTHR10434">
    <property type="entry name" value="1-ACYL-SN-GLYCEROL-3-PHOSPHATE ACYLTRANSFERASE"/>
    <property type="match status" value="1"/>
</dbReference>
<dbReference type="GO" id="GO:0003841">
    <property type="term" value="F:1-acylglycerol-3-phosphate O-acyltransferase activity"/>
    <property type="evidence" value="ECO:0007669"/>
    <property type="project" value="TreeGrafter"/>
</dbReference>
<reference evidence="4" key="1">
    <citation type="submission" date="2020-10" db="EMBL/GenBank/DDBJ databases">
        <authorList>
            <person name="Gilroy R."/>
        </authorList>
    </citation>
    <scope>NUCLEOTIDE SEQUENCE</scope>
    <source>
        <strain evidence="4">USAMLcec3-3695</strain>
    </source>
</reference>
<name>A0A9D1SFU3_9FIRM</name>
<evidence type="ECO:0000256" key="1">
    <source>
        <dbReference type="ARBA" id="ARBA00022679"/>
    </source>
</evidence>
<reference evidence="4" key="2">
    <citation type="journal article" date="2021" name="PeerJ">
        <title>Extensive microbial diversity within the chicken gut microbiome revealed by metagenomics and culture.</title>
        <authorList>
            <person name="Gilroy R."/>
            <person name="Ravi A."/>
            <person name="Getino M."/>
            <person name="Pursley I."/>
            <person name="Horton D.L."/>
            <person name="Alikhan N.F."/>
            <person name="Baker D."/>
            <person name="Gharbi K."/>
            <person name="Hall N."/>
            <person name="Watson M."/>
            <person name="Adriaenssens E.M."/>
            <person name="Foster-Nyarko E."/>
            <person name="Jarju S."/>
            <person name="Secka A."/>
            <person name="Antonio M."/>
            <person name="Oren A."/>
            <person name="Chaudhuri R.R."/>
            <person name="La Ragione R."/>
            <person name="Hildebrand F."/>
            <person name="Pallen M.J."/>
        </authorList>
    </citation>
    <scope>NUCLEOTIDE SEQUENCE</scope>
    <source>
        <strain evidence="4">USAMLcec3-3695</strain>
    </source>
</reference>
<dbReference type="SMART" id="SM00563">
    <property type="entry name" value="PlsC"/>
    <property type="match status" value="1"/>
</dbReference>
<evidence type="ECO:0000313" key="5">
    <source>
        <dbReference type="Proteomes" id="UP000824109"/>
    </source>
</evidence>
<dbReference type="Pfam" id="PF01553">
    <property type="entry name" value="Acyltransferase"/>
    <property type="match status" value="1"/>
</dbReference>
<feature type="domain" description="Phospholipid/glycerol acyltransferase" evidence="3">
    <location>
        <begin position="34"/>
        <end position="146"/>
    </location>
</feature>
<gene>
    <name evidence="4" type="ORF">IAA61_09740</name>
</gene>
<comment type="caution">
    <text evidence="4">The sequence shown here is derived from an EMBL/GenBank/DDBJ whole genome shotgun (WGS) entry which is preliminary data.</text>
</comment>
<dbReference type="EMBL" id="DVNB01000099">
    <property type="protein sequence ID" value="HIU58073.1"/>
    <property type="molecule type" value="Genomic_DNA"/>
</dbReference>
<protein>
    <submittedName>
        <fullName evidence="4">1-acyl-sn-glycerol-3-phosphate acyltransferase</fullName>
    </submittedName>
</protein>
<sequence>MFYNFSKVVVRVILFFAFRIKAVGRENVPAEGPAILAMNHRSNFDPVMAALTCPRQLRFMAKSELFEPKVFGSLIRKLGAFPVHRGKGDLAAIKAAFNIFKAGEVMLMFPEGGRVKRSERRKAKPGVALIAQKSGVPVIPVNLSGQYGFMKKITVTYGKPISFAEFKGQRMSGEEIQSLADNVLDNIYSLSA</sequence>
<dbReference type="GO" id="GO:0006654">
    <property type="term" value="P:phosphatidic acid biosynthetic process"/>
    <property type="evidence" value="ECO:0007669"/>
    <property type="project" value="TreeGrafter"/>
</dbReference>
<dbReference type="AlphaFoldDB" id="A0A9D1SFU3"/>
<organism evidence="4 5">
    <name type="scientific">Candidatus Ornithomonoglobus merdipullorum</name>
    <dbReference type="NCBI Taxonomy" id="2840895"/>
    <lineage>
        <taxon>Bacteria</taxon>
        <taxon>Bacillati</taxon>
        <taxon>Bacillota</taxon>
        <taxon>Clostridia</taxon>
        <taxon>Candidatus Ornithomonoglobus</taxon>
    </lineage>
</organism>
<dbReference type="PANTHER" id="PTHR10434:SF11">
    <property type="entry name" value="1-ACYL-SN-GLYCEROL-3-PHOSPHATE ACYLTRANSFERASE"/>
    <property type="match status" value="1"/>
</dbReference>
<dbReference type="CDD" id="cd07989">
    <property type="entry name" value="LPLAT_AGPAT-like"/>
    <property type="match status" value="1"/>
</dbReference>
<evidence type="ECO:0000259" key="3">
    <source>
        <dbReference type="SMART" id="SM00563"/>
    </source>
</evidence>
<dbReference type="InterPro" id="IPR002123">
    <property type="entry name" value="Plipid/glycerol_acylTrfase"/>
</dbReference>